<proteinExistence type="predicted"/>
<dbReference type="InterPro" id="IPR001387">
    <property type="entry name" value="Cro/C1-type_HTH"/>
</dbReference>
<sequence>MSAPHQMIAAAIQRERSRAGKSLSALAAQAGIAKSTLSQLEAGNGNPSVETLWALAAALDIPLSQLFETEAPATTLIRAGQGEPLESEQSDFTAVLLSRCPPNVRRDIYRVVMQPGEVRCAQPHPRGTVEHMLVCFGQMRAGPDGQEEVLQPGDYYTYPGDRPHRYEALQADTLFLMVMEAP</sequence>
<dbReference type="InterPro" id="IPR013096">
    <property type="entry name" value="Cupin_2"/>
</dbReference>
<dbReference type="GO" id="GO:0003700">
    <property type="term" value="F:DNA-binding transcription factor activity"/>
    <property type="evidence" value="ECO:0007669"/>
    <property type="project" value="TreeGrafter"/>
</dbReference>
<dbReference type="EMBL" id="CYSR01000031">
    <property type="protein sequence ID" value="CUI01570.1"/>
    <property type="molecule type" value="Genomic_DNA"/>
</dbReference>
<dbReference type="SUPFAM" id="SSF51182">
    <property type="entry name" value="RmlC-like cupins"/>
    <property type="match status" value="1"/>
</dbReference>
<evidence type="ECO:0000259" key="2">
    <source>
        <dbReference type="PROSITE" id="PS50943"/>
    </source>
</evidence>
<reference evidence="3 4" key="1">
    <citation type="submission" date="2015-09" db="EMBL/GenBank/DDBJ databases">
        <authorList>
            <consortium name="Swine Surveillance"/>
        </authorList>
    </citation>
    <scope>NUCLEOTIDE SEQUENCE [LARGE SCALE GENOMIC DNA]</scope>
    <source>
        <strain evidence="3 4">CECT 8399</strain>
    </source>
</reference>
<evidence type="ECO:0000256" key="1">
    <source>
        <dbReference type="ARBA" id="ARBA00023125"/>
    </source>
</evidence>
<dbReference type="GO" id="GO:0005829">
    <property type="term" value="C:cytosol"/>
    <property type="evidence" value="ECO:0007669"/>
    <property type="project" value="TreeGrafter"/>
</dbReference>
<dbReference type="InterPro" id="IPR050807">
    <property type="entry name" value="TransReg_Diox_bact_type"/>
</dbReference>
<gene>
    <name evidence="3" type="primary">sinR_1</name>
    <name evidence="3" type="ORF">PHA8399_03715</name>
</gene>
<dbReference type="InterPro" id="IPR011051">
    <property type="entry name" value="RmlC_Cupin_sf"/>
</dbReference>
<evidence type="ECO:0000313" key="3">
    <source>
        <dbReference type="EMBL" id="CUI01570.1"/>
    </source>
</evidence>
<dbReference type="RefSeq" id="WP_058287560.1">
    <property type="nucleotide sequence ID" value="NZ_CYSR01000031.1"/>
</dbReference>
<dbReference type="STRING" id="1396826.PHA8399_03715"/>
<dbReference type="InterPro" id="IPR010982">
    <property type="entry name" value="Lambda_DNA-bd_dom_sf"/>
</dbReference>
<dbReference type="SUPFAM" id="SSF47413">
    <property type="entry name" value="lambda repressor-like DNA-binding domains"/>
    <property type="match status" value="1"/>
</dbReference>
<dbReference type="Proteomes" id="UP000051326">
    <property type="component" value="Unassembled WGS sequence"/>
</dbReference>
<dbReference type="Pfam" id="PF07883">
    <property type="entry name" value="Cupin_2"/>
    <property type="match status" value="1"/>
</dbReference>
<feature type="domain" description="HTH cro/C1-type" evidence="2">
    <location>
        <begin position="12"/>
        <end position="66"/>
    </location>
</feature>
<dbReference type="CDD" id="cd00093">
    <property type="entry name" value="HTH_XRE"/>
    <property type="match status" value="1"/>
</dbReference>
<accession>A0A0N7M565</accession>
<dbReference type="Gene3D" id="2.60.120.10">
    <property type="entry name" value="Jelly Rolls"/>
    <property type="match status" value="1"/>
</dbReference>
<protein>
    <submittedName>
        <fullName evidence="3">HTH-type transcriptional regulator SinR</fullName>
    </submittedName>
</protein>
<organism evidence="3 4">
    <name type="scientific">Leisingera aquaemixtae</name>
    <dbReference type="NCBI Taxonomy" id="1396826"/>
    <lineage>
        <taxon>Bacteria</taxon>
        <taxon>Pseudomonadati</taxon>
        <taxon>Pseudomonadota</taxon>
        <taxon>Alphaproteobacteria</taxon>
        <taxon>Rhodobacterales</taxon>
        <taxon>Roseobacteraceae</taxon>
        <taxon>Leisingera</taxon>
    </lineage>
</organism>
<dbReference type="InterPro" id="IPR014710">
    <property type="entry name" value="RmlC-like_jellyroll"/>
</dbReference>
<dbReference type="CDD" id="cd02209">
    <property type="entry name" value="cupin_XRE_C"/>
    <property type="match status" value="1"/>
</dbReference>
<dbReference type="GO" id="GO:0003677">
    <property type="term" value="F:DNA binding"/>
    <property type="evidence" value="ECO:0007669"/>
    <property type="project" value="UniProtKB-KW"/>
</dbReference>
<dbReference type="PANTHER" id="PTHR46797:SF1">
    <property type="entry name" value="METHYLPHOSPHONATE SYNTHASE"/>
    <property type="match status" value="1"/>
</dbReference>
<keyword evidence="1" id="KW-0238">DNA-binding</keyword>
<name>A0A0N7M565_9RHOB</name>
<dbReference type="SMART" id="SM00530">
    <property type="entry name" value="HTH_XRE"/>
    <property type="match status" value="1"/>
</dbReference>
<dbReference type="PANTHER" id="PTHR46797">
    <property type="entry name" value="HTH-TYPE TRANSCRIPTIONAL REGULATOR"/>
    <property type="match status" value="1"/>
</dbReference>
<dbReference type="PROSITE" id="PS50943">
    <property type="entry name" value="HTH_CROC1"/>
    <property type="match status" value="1"/>
</dbReference>
<dbReference type="Gene3D" id="1.10.260.40">
    <property type="entry name" value="lambda repressor-like DNA-binding domains"/>
    <property type="match status" value="1"/>
</dbReference>
<dbReference type="AlphaFoldDB" id="A0A0N7M565"/>
<dbReference type="Pfam" id="PF01381">
    <property type="entry name" value="HTH_3"/>
    <property type="match status" value="1"/>
</dbReference>
<evidence type="ECO:0000313" key="4">
    <source>
        <dbReference type="Proteomes" id="UP000051326"/>
    </source>
</evidence>